<comment type="caution">
    <text evidence="3">The sequence shown here is derived from an EMBL/GenBank/DDBJ whole genome shotgun (WGS) entry which is preliminary data.</text>
</comment>
<evidence type="ECO:0000313" key="3">
    <source>
        <dbReference type="EMBL" id="RGR76750.1"/>
    </source>
</evidence>
<name>A0A412G609_9FIRM</name>
<dbReference type="InterPro" id="IPR006680">
    <property type="entry name" value="Amidohydro-rel"/>
</dbReference>
<protein>
    <recommendedName>
        <fullName evidence="2">Amidohydrolase-related domain-containing protein</fullName>
    </recommendedName>
</protein>
<evidence type="ECO:0000313" key="4">
    <source>
        <dbReference type="Proteomes" id="UP000284178"/>
    </source>
</evidence>
<dbReference type="AlphaFoldDB" id="A0A412G609"/>
<dbReference type="EMBL" id="QRUP01000001">
    <property type="protein sequence ID" value="RGR76750.1"/>
    <property type="molecule type" value="Genomic_DNA"/>
</dbReference>
<keyword evidence="4" id="KW-1185">Reference proteome</keyword>
<accession>A0A412G609</accession>
<dbReference type="RefSeq" id="WP_117892209.1">
    <property type="nucleotide sequence ID" value="NZ_CABJCV010000001.1"/>
</dbReference>
<dbReference type="InterPro" id="IPR032465">
    <property type="entry name" value="ACMSD"/>
</dbReference>
<reference evidence="3 4" key="1">
    <citation type="submission" date="2018-08" db="EMBL/GenBank/DDBJ databases">
        <title>A genome reference for cultivated species of the human gut microbiota.</title>
        <authorList>
            <person name="Zou Y."/>
            <person name="Xue W."/>
            <person name="Luo G."/>
        </authorList>
    </citation>
    <scope>NUCLEOTIDE SEQUENCE [LARGE SCALE GENOMIC DNA]</scope>
    <source>
        <strain evidence="3 4">AF24-29</strain>
    </source>
</reference>
<proteinExistence type="predicted"/>
<organism evidence="3 4">
    <name type="scientific">Holdemania filiformis</name>
    <dbReference type="NCBI Taxonomy" id="61171"/>
    <lineage>
        <taxon>Bacteria</taxon>
        <taxon>Bacillati</taxon>
        <taxon>Bacillota</taxon>
        <taxon>Erysipelotrichia</taxon>
        <taxon>Erysipelotrichales</taxon>
        <taxon>Erysipelotrichaceae</taxon>
        <taxon>Holdemania</taxon>
    </lineage>
</organism>
<dbReference type="Proteomes" id="UP000284178">
    <property type="component" value="Unassembled WGS sequence"/>
</dbReference>
<dbReference type="SUPFAM" id="SSF51556">
    <property type="entry name" value="Metallo-dependent hydrolases"/>
    <property type="match status" value="1"/>
</dbReference>
<feature type="domain" description="Amidohydrolase-related" evidence="2">
    <location>
        <begin position="16"/>
        <end position="264"/>
    </location>
</feature>
<dbReference type="Gene3D" id="3.20.20.140">
    <property type="entry name" value="Metal-dependent hydrolases"/>
    <property type="match status" value="1"/>
</dbReference>
<evidence type="ECO:0000259" key="2">
    <source>
        <dbReference type="Pfam" id="PF04909"/>
    </source>
</evidence>
<dbReference type="GeneID" id="83013836"/>
<sequence>MKIFANHAHVFRRDQRADGTVSALLEVMDKTGIEKCVCFAPFYEWGLDYNPNLWMAEELKAHPELTGFGVVDIHGQDLAGQVREIRELGLKGIKLHPAFQKFAIDGPEAFQVYAAAQEAGLFLSFHTGVHWHRIKDYQPLLFDEVAWNFPDLKFSMEHVGGYCFFNEALAVILNNRAEETGKCNVYAGLTSVFDNDRNRFWYLGQEKVRTLLHMTSDELCLFGLDFPYNNAEKITEAIEEILRLPIDEDAKQRILGGNLARVLGVDL</sequence>
<dbReference type="GO" id="GO:0016831">
    <property type="term" value="F:carboxy-lyase activity"/>
    <property type="evidence" value="ECO:0007669"/>
    <property type="project" value="InterPro"/>
</dbReference>
<dbReference type="InterPro" id="IPR032466">
    <property type="entry name" value="Metal_Hydrolase"/>
</dbReference>
<dbReference type="PANTHER" id="PTHR21240">
    <property type="entry name" value="2-AMINO-3-CARBOXYLMUCONATE-6-SEMIALDEHYDE DECARBOXYLASE"/>
    <property type="match status" value="1"/>
</dbReference>
<gene>
    <name evidence="3" type="ORF">DWY25_00215</name>
</gene>
<dbReference type="GO" id="GO:0016787">
    <property type="term" value="F:hydrolase activity"/>
    <property type="evidence" value="ECO:0007669"/>
    <property type="project" value="InterPro"/>
</dbReference>
<keyword evidence="1" id="KW-0456">Lyase</keyword>
<evidence type="ECO:0000256" key="1">
    <source>
        <dbReference type="ARBA" id="ARBA00023239"/>
    </source>
</evidence>
<dbReference type="Pfam" id="PF04909">
    <property type="entry name" value="Amidohydro_2"/>
    <property type="match status" value="1"/>
</dbReference>